<dbReference type="RefSeq" id="WP_127789333.1">
    <property type="nucleotide sequence ID" value="NZ_SACL01000008.1"/>
</dbReference>
<dbReference type="EMBL" id="SACL01000008">
    <property type="protein sequence ID" value="RVT92004.1"/>
    <property type="molecule type" value="Genomic_DNA"/>
</dbReference>
<dbReference type="Pfam" id="PF07103">
    <property type="entry name" value="DUF1365"/>
    <property type="match status" value="1"/>
</dbReference>
<dbReference type="Proteomes" id="UP000282957">
    <property type="component" value="Unassembled WGS sequence"/>
</dbReference>
<accession>A0A437M3G4</accession>
<dbReference type="AlphaFoldDB" id="A0A437M3G4"/>
<organism evidence="1 2">
    <name type="scientific">Rhodovarius crocodyli</name>
    <dbReference type="NCBI Taxonomy" id="1979269"/>
    <lineage>
        <taxon>Bacteria</taxon>
        <taxon>Pseudomonadati</taxon>
        <taxon>Pseudomonadota</taxon>
        <taxon>Alphaproteobacteria</taxon>
        <taxon>Acetobacterales</taxon>
        <taxon>Roseomonadaceae</taxon>
        <taxon>Rhodovarius</taxon>
    </lineage>
</organism>
<comment type="caution">
    <text evidence="1">The sequence shown here is derived from an EMBL/GenBank/DDBJ whole genome shotgun (WGS) entry which is preliminary data.</text>
</comment>
<dbReference type="PANTHER" id="PTHR33973">
    <property type="entry name" value="OS07G0153300 PROTEIN"/>
    <property type="match status" value="1"/>
</dbReference>
<protein>
    <submittedName>
        <fullName evidence="1">DUF1365 domain-containing protein</fullName>
    </submittedName>
</protein>
<name>A0A437M3G4_9PROT</name>
<evidence type="ECO:0000313" key="1">
    <source>
        <dbReference type="EMBL" id="RVT92004.1"/>
    </source>
</evidence>
<dbReference type="PANTHER" id="PTHR33973:SF4">
    <property type="entry name" value="OS07G0153300 PROTEIN"/>
    <property type="match status" value="1"/>
</dbReference>
<reference evidence="1 2" key="1">
    <citation type="submission" date="2019-01" db="EMBL/GenBank/DDBJ databases">
        <authorList>
            <person name="Chen W.-M."/>
        </authorList>
    </citation>
    <scope>NUCLEOTIDE SEQUENCE [LARGE SCALE GENOMIC DNA]</scope>
    <source>
        <strain evidence="1 2">CCP-6</strain>
    </source>
</reference>
<gene>
    <name evidence="1" type="ORF">EOD42_19905</name>
</gene>
<sequence length="258" mass="28902">MTASAIYEGAVVHSRLRPVRHRLRYRMLNLLLDLDEMPGLSDRLRLFGHNRRALFSFHDRDHGDGSAVPLARQIDGWLAGAGLQTGGRILALCMPRVLGMVFNPITVYFCHRADGTLQAMLYEVNNTFGQRHSYLLPVTDQGPDIRQRCDKRFYVSPFMDMDQSYAFRLTRPGETVALGVEARDAGGPLLFAAFSGRRRDLSDAALLRSFLAHPLLALRVLAGIHWEALKLWRKGMRLRPRPAAPADPVSIGQEGSKA</sequence>
<dbReference type="OrthoDB" id="9778801at2"/>
<evidence type="ECO:0000313" key="2">
    <source>
        <dbReference type="Proteomes" id="UP000282957"/>
    </source>
</evidence>
<dbReference type="InterPro" id="IPR010775">
    <property type="entry name" value="DUF1365"/>
</dbReference>
<keyword evidence="2" id="KW-1185">Reference proteome</keyword>
<proteinExistence type="predicted"/>